<evidence type="ECO:0000259" key="2">
    <source>
        <dbReference type="PROSITE" id="PS50076"/>
    </source>
</evidence>
<dbReference type="EMBL" id="JBBJCI010000119">
    <property type="protein sequence ID" value="KAK7248170.1"/>
    <property type="molecule type" value="Genomic_DNA"/>
</dbReference>
<feature type="domain" description="J" evidence="2">
    <location>
        <begin position="37"/>
        <end position="98"/>
    </location>
</feature>
<reference evidence="3 4" key="1">
    <citation type="submission" date="2024-03" db="EMBL/GenBank/DDBJ databases">
        <title>Aureococcus anophagefferens CCMP1851 and Kratosvirus quantuckense: Draft genome of a second virus-susceptible host strain in the model system.</title>
        <authorList>
            <person name="Chase E."/>
            <person name="Truchon A.R."/>
            <person name="Schepens W."/>
            <person name="Wilhelm S.W."/>
        </authorList>
    </citation>
    <scope>NUCLEOTIDE SEQUENCE [LARGE SCALE GENOMIC DNA]</scope>
    <source>
        <strain evidence="3 4">CCMP1851</strain>
    </source>
</reference>
<dbReference type="InterPro" id="IPR001623">
    <property type="entry name" value="DnaJ_domain"/>
</dbReference>
<protein>
    <submittedName>
        <fullName evidence="3">DnaJ-like protein</fullName>
    </submittedName>
</protein>
<dbReference type="Pfam" id="PF00226">
    <property type="entry name" value="DnaJ"/>
    <property type="match status" value="1"/>
</dbReference>
<dbReference type="PROSITE" id="PS50076">
    <property type="entry name" value="DNAJ_2"/>
    <property type="match status" value="1"/>
</dbReference>
<dbReference type="Proteomes" id="UP001363151">
    <property type="component" value="Unassembled WGS sequence"/>
</dbReference>
<name>A0ABR1G4U6_AURAN</name>
<feature type="chain" id="PRO_5046262196" evidence="1">
    <location>
        <begin position="17"/>
        <end position="279"/>
    </location>
</feature>
<accession>A0ABR1G4U6</accession>
<dbReference type="SMART" id="SM00271">
    <property type="entry name" value="DnaJ"/>
    <property type="match status" value="1"/>
</dbReference>
<keyword evidence="4" id="KW-1185">Reference proteome</keyword>
<dbReference type="InterPro" id="IPR036869">
    <property type="entry name" value="J_dom_sf"/>
</dbReference>
<dbReference type="InterPro" id="IPR002939">
    <property type="entry name" value="DnaJ_C"/>
</dbReference>
<sequence length="279" mass="29077">MRPAAALLCVLAGAAALSRRGVDRSPRARGGGGDDGGYYAALGVSRDASAGDIARAYRRRSLACHPDKGGDAEQFKKLNEAKEVLGDAEKRRAYDRFGAAGVDQRGAGRRRPGGAGNVDARTAAMFEQMFGSFGSAFGEAFGGGGGVFGGGGFGRARWSRRRDHARSSDGAATRFRRRGADLLLDATVPLAEALGGGPVVRVERPDGTTFARRAAGGRAVLKRGSRAAEGEGMPVRGAPSRRGTLFVRVLVAFRADLALDDRVGAARSWAQAREGARAS</sequence>
<dbReference type="SUPFAM" id="SSF49493">
    <property type="entry name" value="HSP40/DnaJ peptide-binding domain"/>
    <property type="match status" value="1"/>
</dbReference>
<dbReference type="Gene3D" id="2.60.260.20">
    <property type="entry name" value="Urease metallochaperone UreE, N-terminal domain"/>
    <property type="match status" value="1"/>
</dbReference>
<dbReference type="PRINTS" id="PR00625">
    <property type="entry name" value="JDOMAIN"/>
</dbReference>
<comment type="caution">
    <text evidence="3">The sequence shown here is derived from an EMBL/GenBank/DDBJ whole genome shotgun (WGS) entry which is preliminary data.</text>
</comment>
<organism evidence="3 4">
    <name type="scientific">Aureococcus anophagefferens</name>
    <name type="common">Harmful bloom alga</name>
    <dbReference type="NCBI Taxonomy" id="44056"/>
    <lineage>
        <taxon>Eukaryota</taxon>
        <taxon>Sar</taxon>
        <taxon>Stramenopiles</taxon>
        <taxon>Ochrophyta</taxon>
        <taxon>Pelagophyceae</taxon>
        <taxon>Pelagomonadales</taxon>
        <taxon>Pelagomonadaceae</taxon>
        <taxon>Aureococcus</taxon>
    </lineage>
</organism>
<dbReference type="InterPro" id="IPR008971">
    <property type="entry name" value="HSP40/DnaJ_pept-bd"/>
</dbReference>
<dbReference type="CDD" id="cd06257">
    <property type="entry name" value="DnaJ"/>
    <property type="match status" value="1"/>
</dbReference>
<gene>
    <name evidence="3" type="ORF">SO694_00081046</name>
</gene>
<dbReference type="InterPro" id="IPR044713">
    <property type="entry name" value="DNJA1/2-like"/>
</dbReference>
<dbReference type="PANTHER" id="PTHR43888">
    <property type="entry name" value="DNAJ-LIKE-2, ISOFORM A-RELATED"/>
    <property type="match status" value="1"/>
</dbReference>
<evidence type="ECO:0000256" key="1">
    <source>
        <dbReference type="SAM" id="SignalP"/>
    </source>
</evidence>
<keyword evidence="1" id="KW-0732">Signal</keyword>
<dbReference type="Gene3D" id="1.10.287.110">
    <property type="entry name" value="DnaJ domain"/>
    <property type="match status" value="1"/>
</dbReference>
<proteinExistence type="predicted"/>
<feature type="signal peptide" evidence="1">
    <location>
        <begin position="1"/>
        <end position="16"/>
    </location>
</feature>
<evidence type="ECO:0000313" key="3">
    <source>
        <dbReference type="EMBL" id="KAK7248170.1"/>
    </source>
</evidence>
<evidence type="ECO:0000313" key="4">
    <source>
        <dbReference type="Proteomes" id="UP001363151"/>
    </source>
</evidence>
<dbReference type="Pfam" id="PF01556">
    <property type="entry name" value="DnaJ_C"/>
    <property type="match status" value="1"/>
</dbReference>
<dbReference type="SUPFAM" id="SSF46565">
    <property type="entry name" value="Chaperone J-domain"/>
    <property type="match status" value="1"/>
</dbReference>